<evidence type="ECO:0000313" key="2">
    <source>
        <dbReference type="EMBL" id="KOH45963.1"/>
    </source>
</evidence>
<evidence type="ECO:0000313" key="3">
    <source>
        <dbReference type="Proteomes" id="UP000036958"/>
    </source>
</evidence>
<proteinExistence type="predicted"/>
<organism evidence="2 3">
    <name type="scientific">Sunxiuqinia dokdonensis</name>
    <dbReference type="NCBI Taxonomy" id="1409788"/>
    <lineage>
        <taxon>Bacteria</taxon>
        <taxon>Pseudomonadati</taxon>
        <taxon>Bacteroidota</taxon>
        <taxon>Bacteroidia</taxon>
        <taxon>Marinilabiliales</taxon>
        <taxon>Prolixibacteraceae</taxon>
        <taxon>Sunxiuqinia</taxon>
    </lineage>
</organism>
<feature type="compositionally biased region" description="Basic and acidic residues" evidence="1">
    <location>
        <begin position="36"/>
        <end position="52"/>
    </location>
</feature>
<feature type="region of interest" description="Disordered" evidence="1">
    <location>
        <begin position="33"/>
        <end position="52"/>
    </location>
</feature>
<comment type="caution">
    <text evidence="2">The sequence shown here is derived from an EMBL/GenBank/DDBJ whole genome shotgun (WGS) entry which is preliminary data.</text>
</comment>
<reference evidence="3" key="1">
    <citation type="submission" date="2015-07" db="EMBL/GenBank/DDBJ databases">
        <title>Genome sequencing of Sunxiuqinia dokdonensis strain SK.</title>
        <authorList>
            <person name="Ahn S."/>
            <person name="Kim B.-C."/>
        </authorList>
    </citation>
    <scope>NUCLEOTIDE SEQUENCE [LARGE SCALE GENOMIC DNA]</scope>
    <source>
        <strain evidence="3">SK</strain>
    </source>
</reference>
<sequence length="52" mass="5995">METNWSSREKKYCCGLKIKPGPNIIQVKSAYPLRGVQDEKGNRDEGKDIEQR</sequence>
<dbReference type="Proteomes" id="UP000036958">
    <property type="component" value="Unassembled WGS sequence"/>
</dbReference>
<dbReference type="AlphaFoldDB" id="A0A0L8VC79"/>
<protein>
    <submittedName>
        <fullName evidence="2">Uncharacterized protein</fullName>
    </submittedName>
</protein>
<dbReference type="STRING" id="1409788.NC99_12080"/>
<gene>
    <name evidence="2" type="ORF">NC99_12080</name>
</gene>
<evidence type="ECO:0000256" key="1">
    <source>
        <dbReference type="SAM" id="MobiDB-lite"/>
    </source>
</evidence>
<accession>A0A0L8VC79</accession>
<keyword evidence="3" id="KW-1185">Reference proteome</keyword>
<dbReference type="EMBL" id="LGIA01000057">
    <property type="protein sequence ID" value="KOH45963.1"/>
    <property type="molecule type" value="Genomic_DNA"/>
</dbReference>
<name>A0A0L8VC79_9BACT</name>